<protein>
    <submittedName>
        <fullName evidence="12">Cytochrome P450</fullName>
    </submittedName>
</protein>
<comment type="pathway">
    <text evidence="2">Mycotoxin biosynthesis.</text>
</comment>
<organism evidence="12 13">
    <name type="scientific">Periconia macrospinosa</name>
    <dbReference type="NCBI Taxonomy" id="97972"/>
    <lineage>
        <taxon>Eukaryota</taxon>
        <taxon>Fungi</taxon>
        <taxon>Dikarya</taxon>
        <taxon>Ascomycota</taxon>
        <taxon>Pezizomycotina</taxon>
        <taxon>Dothideomycetes</taxon>
        <taxon>Pleosporomycetidae</taxon>
        <taxon>Pleosporales</taxon>
        <taxon>Massarineae</taxon>
        <taxon>Periconiaceae</taxon>
        <taxon>Periconia</taxon>
    </lineage>
</organism>
<reference evidence="12 13" key="1">
    <citation type="journal article" date="2018" name="Sci. Rep.">
        <title>Comparative genomics provides insights into the lifestyle and reveals functional heterogeneity of dark septate endophytic fungi.</title>
        <authorList>
            <person name="Knapp D.G."/>
            <person name="Nemeth J.B."/>
            <person name="Barry K."/>
            <person name="Hainaut M."/>
            <person name="Henrissat B."/>
            <person name="Johnson J."/>
            <person name="Kuo A."/>
            <person name="Lim J.H.P."/>
            <person name="Lipzen A."/>
            <person name="Nolan M."/>
            <person name="Ohm R.A."/>
            <person name="Tamas L."/>
            <person name="Grigoriev I.V."/>
            <person name="Spatafora J.W."/>
            <person name="Nagy L.G."/>
            <person name="Kovacs G.M."/>
        </authorList>
    </citation>
    <scope>NUCLEOTIDE SEQUENCE [LARGE SCALE GENOMIC DNA]</scope>
    <source>
        <strain evidence="12 13">DSE2036</strain>
    </source>
</reference>
<dbReference type="EMBL" id="KZ805361">
    <property type="protein sequence ID" value="PVI01189.1"/>
    <property type="molecule type" value="Genomic_DNA"/>
</dbReference>
<feature type="transmembrane region" description="Helical" evidence="11">
    <location>
        <begin position="13"/>
        <end position="33"/>
    </location>
</feature>
<dbReference type="PANTHER" id="PTHR46206:SF1">
    <property type="entry name" value="P450, PUTATIVE (EUROFUNG)-RELATED"/>
    <property type="match status" value="1"/>
</dbReference>
<dbReference type="Gene3D" id="1.10.630.10">
    <property type="entry name" value="Cytochrome P450"/>
    <property type="match status" value="1"/>
</dbReference>
<evidence type="ECO:0000256" key="9">
    <source>
        <dbReference type="PIRSR" id="PIRSR602403-1"/>
    </source>
</evidence>
<evidence type="ECO:0000256" key="7">
    <source>
        <dbReference type="ARBA" id="ARBA00023004"/>
    </source>
</evidence>
<evidence type="ECO:0000256" key="2">
    <source>
        <dbReference type="ARBA" id="ARBA00004685"/>
    </source>
</evidence>
<evidence type="ECO:0000313" key="13">
    <source>
        <dbReference type="Proteomes" id="UP000244855"/>
    </source>
</evidence>
<dbReference type="STRING" id="97972.A0A2V1DT20"/>
<dbReference type="Pfam" id="PF00067">
    <property type="entry name" value="p450"/>
    <property type="match status" value="1"/>
</dbReference>
<evidence type="ECO:0000256" key="6">
    <source>
        <dbReference type="ARBA" id="ARBA00023002"/>
    </source>
</evidence>
<accession>A0A2V1DT20</accession>
<dbReference type="InterPro" id="IPR036396">
    <property type="entry name" value="Cyt_P450_sf"/>
</dbReference>
<feature type="binding site" description="axial binding residue" evidence="9">
    <location>
        <position position="489"/>
    </location>
    <ligand>
        <name>heme</name>
        <dbReference type="ChEBI" id="CHEBI:30413"/>
    </ligand>
    <ligandPart>
        <name>Fe</name>
        <dbReference type="ChEBI" id="CHEBI:18248"/>
    </ligandPart>
</feature>
<dbReference type="Proteomes" id="UP000244855">
    <property type="component" value="Unassembled WGS sequence"/>
</dbReference>
<keyword evidence="8 10" id="KW-0503">Monooxygenase</keyword>
<evidence type="ECO:0000256" key="5">
    <source>
        <dbReference type="ARBA" id="ARBA00022723"/>
    </source>
</evidence>
<sequence length="553" mass="63185">MAVRADEGILSQYLTWTSLLGALVIYVTLNVIVNTISAPKYPTSVPWVGHGKGWINGVRNLFDGFTRSREWITEGYNKYSRHGKTFVLPPVLGASAQTIIPREQMPWLLDHPDHVLSTKDAHYDMLHGDYAFVTPRCLQDPYHEHVIHKNLARNLISVIPDLDDEVGRDVDELLGFDTGNWVSLDPLADFMMKVIPKITNRMLVGEPLCRNTDYLANMLGFTMDVIRASLLFAVTPSFLHPIVGHISGLAPKLHYWRTSRMSIPLIKQRLYDIQQKDSGNPEYKGWKEPHDYITWHIRTALAEGREDELKPSRVALRILPLNFASIHTTAITGSSVLLDIFSSPPEVAASLREEALRVYNESGRKWDKHALSRMYRMDSAIRESQRFSAFTLSFIHRKVMVKEGITTPEGVHLAYGTILSAPWWNVASDDELHKNPEVYDPFRFSRERERFEGLSAEEKTKEDGLKIKQTGLVTTNDRHLAFGHGRHACPGRFFVAHELKMMFGHLLINYDIKPLTERPQPTWIGRNQMPAKAVLEFKRRESLAWIPHLGNKI</sequence>
<evidence type="ECO:0000256" key="1">
    <source>
        <dbReference type="ARBA" id="ARBA00001971"/>
    </source>
</evidence>
<dbReference type="InterPro" id="IPR002403">
    <property type="entry name" value="Cyt_P450_E_grp-IV"/>
</dbReference>
<proteinExistence type="inferred from homology"/>
<dbReference type="GO" id="GO:0016705">
    <property type="term" value="F:oxidoreductase activity, acting on paired donors, with incorporation or reduction of molecular oxygen"/>
    <property type="evidence" value="ECO:0007669"/>
    <property type="project" value="InterPro"/>
</dbReference>
<dbReference type="GO" id="GO:0004497">
    <property type="term" value="F:monooxygenase activity"/>
    <property type="evidence" value="ECO:0007669"/>
    <property type="project" value="UniProtKB-KW"/>
</dbReference>
<dbReference type="OrthoDB" id="1844152at2759"/>
<evidence type="ECO:0000256" key="8">
    <source>
        <dbReference type="ARBA" id="ARBA00023033"/>
    </source>
</evidence>
<name>A0A2V1DT20_9PLEO</name>
<dbReference type="CDD" id="cd11041">
    <property type="entry name" value="CYP503A1-like"/>
    <property type="match status" value="1"/>
</dbReference>
<keyword evidence="11" id="KW-0812">Transmembrane</keyword>
<keyword evidence="5 9" id="KW-0479">Metal-binding</keyword>
<dbReference type="GO" id="GO:0020037">
    <property type="term" value="F:heme binding"/>
    <property type="evidence" value="ECO:0007669"/>
    <property type="project" value="InterPro"/>
</dbReference>
<keyword evidence="11" id="KW-0472">Membrane</keyword>
<keyword evidence="4 9" id="KW-0349">Heme</keyword>
<keyword evidence="11" id="KW-1133">Transmembrane helix</keyword>
<keyword evidence="6 10" id="KW-0560">Oxidoreductase</keyword>
<dbReference type="PRINTS" id="PR00465">
    <property type="entry name" value="EP450IV"/>
</dbReference>
<evidence type="ECO:0000313" key="12">
    <source>
        <dbReference type="EMBL" id="PVI01189.1"/>
    </source>
</evidence>
<dbReference type="GO" id="GO:0005506">
    <property type="term" value="F:iron ion binding"/>
    <property type="evidence" value="ECO:0007669"/>
    <property type="project" value="InterPro"/>
</dbReference>
<dbReference type="PANTHER" id="PTHR46206">
    <property type="entry name" value="CYTOCHROME P450"/>
    <property type="match status" value="1"/>
</dbReference>
<evidence type="ECO:0000256" key="10">
    <source>
        <dbReference type="RuleBase" id="RU000461"/>
    </source>
</evidence>
<dbReference type="InterPro" id="IPR001128">
    <property type="entry name" value="Cyt_P450"/>
</dbReference>
<dbReference type="AlphaFoldDB" id="A0A2V1DT20"/>
<keyword evidence="13" id="KW-1185">Reference proteome</keyword>
<evidence type="ECO:0000256" key="11">
    <source>
        <dbReference type="SAM" id="Phobius"/>
    </source>
</evidence>
<keyword evidence="7 9" id="KW-0408">Iron</keyword>
<dbReference type="InterPro" id="IPR017972">
    <property type="entry name" value="Cyt_P450_CS"/>
</dbReference>
<evidence type="ECO:0000256" key="3">
    <source>
        <dbReference type="ARBA" id="ARBA00010617"/>
    </source>
</evidence>
<dbReference type="SUPFAM" id="SSF48264">
    <property type="entry name" value="Cytochrome P450"/>
    <property type="match status" value="1"/>
</dbReference>
<gene>
    <name evidence="12" type="ORF">DM02DRAFT_717992</name>
</gene>
<dbReference type="PROSITE" id="PS00086">
    <property type="entry name" value="CYTOCHROME_P450"/>
    <property type="match status" value="1"/>
</dbReference>
<comment type="similarity">
    <text evidence="3 10">Belongs to the cytochrome P450 family.</text>
</comment>
<comment type="cofactor">
    <cofactor evidence="1 9">
        <name>heme</name>
        <dbReference type="ChEBI" id="CHEBI:30413"/>
    </cofactor>
</comment>
<evidence type="ECO:0000256" key="4">
    <source>
        <dbReference type="ARBA" id="ARBA00022617"/>
    </source>
</evidence>